<dbReference type="EMBL" id="LGRX02034051">
    <property type="protein sequence ID" value="KAK3239014.1"/>
    <property type="molecule type" value="Genomic_DNA"/>
</dbReference>
<reference evidence="1 2" key="1">
    <citation type="journal article" date="2015" name="Genome Biol. Evol.">
        <title>Comparative Genomics of a Bacterivorous Green Alga Reveals Evolutionary Causalities and Consequences of Phago-Mixotrophic Mode of Nutrition.</title>
        <authorList>
            <person name="Burns J.A."/>
            <person name="Paasch A."/>
            <person name="Narechania A."/>
            <person name="Kim E."/>
        </authorList>
    </citation>
    <scope>NUCLEOTIDE SEQUENCE [LARGE SCALE GENOMIC DNA]</scope>
    <source>
        <strain evidence="1 2">PLY_AMNH</strain>
    </source>
</reference>
<sequence>MAGDNNDIVLELIRTSATSATPTCLFAASRENLSRYAISVPRNVASRSFIGARLAPNSRQRLSPPVWTTTDERIAREDAAHAFQRACGPHGSDSDFSVCVATWGIPLEHDDDWDEETFPVDHEQQDDHLRASYMPSMGVQRGLDRHREQIRAGTLRKRFVLDSDDHAEDAKQISRKPTLSLMHAALPVQPPVSHDGVAAELQHRACRNATTC</sequence>
<keyword evidence="2" id="KW-1185">Reference proteome</keyword>
<accession>A0AAE0BNM2</accession>
<organism evidence="1 2">
    <name type="scientific">Cymbomonas tetramitiformis</name>
    <dbReference type="NCBI Taxonomy" id="36881"/>
    <lineage>
        <taxon>Eukaryota</taxon>
        <taxon>Viridiplantae</taxon>
        <taxon>Chlorophyta</taxon>
        <taxon>Pyramimonadophyceae</taxon>
        <taxon>Pyramimonadales</taxon>
        <taxon>Pyramimonadaceae</taxon>
        <taxon>Cymbomonas</taxon>
    </lineage>
</organism>
<gene>
    <name evidence="1" type="ORF">CYMTET_51032</name>
</gene>
<evidence type="ECO:0000313" key="1">
    <source>
        <dbReference type="EMBL" id="KAK3239014.1"/>
    </source>
</evidence>
<name>A0AAE0BNM2_9CHLO</name>
<evidence type="ECO:0000313" key="2">
    <source>
        <dbReference type="Proteomes" id="UP001190700"/>
    </source>
</evidence>
<dbReference type="Proteomes" id="UP001190700">
    <property type="component" value="Unassembled WGS sequence"/>
</dbReference>
<proteinExistence type="predicted"/>
<dbReference type="AlphaFoldDB" id="A0AAE0BNM2"/>
<comment type="caution">
    <text evidence="1">The sequence shown here is derived from an EMBL/GenBank/DDBJ whole genome shotgun (WGS) entry which is preliminary data.</text>
</comment>
<protein>
    <submittedName>
        <fullName evidence="1">Uncharacterized protein</fullName>
    </submittedName>
</protein>